<accession>A0A2P2LZX0</accession>
<reference evidence="1" key="1">
    <citation type="submission" date="2018-02" db="EMBL/GenBank/DDBJ databases">
        <title>Rhizophora mucronata_Transcriptome.</title>
        <authorList>
            <person name="Meera S.P."/>
            <person name="Sreeshan A."/>
            <person name="Augustine A."/>
        </authorList>
    </citation>
    <scope>NUCLEOTIDE SEQUENCE</scope>
    <source>
        <tissue evidence="1">Leaf</tissue>
    </source>
</reference>
<evidence type="ECO:0000313" key="1">
    <source>
        <dbReference type="EMBL" id="MBX23489.1"/>
    </source>
</evidence>
<name>A0A2P2LZX0_RHIMU</name>
<dbReference type="EMBL" id="GGEC01043005">
    <property type="protein sequence ID" value="MBX23489.1"/>
    <property type="molecule type" value="Transcribed_RNA"/>
</dbReference>
<proteinExistence type="predicted"/>
<sequence length="44" mass="5127">MPKSLSVLKVSFNIKFSILDIDYQFCLDFSQGTFFICMNRLQST</sequence>
<organism evidence="1">
    <name type="scientific">Rhizophora mucronata</name>
    <name type="common">Asiatic mangrove</name>
    <dbReference type="NCBI Taxonomy" id="61149"/>
    <lineage>
        <taxon>Eukaryota</taxon>
        <taxon>Viridiplantae</taxon>
        <taxon>Streptophyta</taxon>
        <taxon>Embryophyta</taxon>
        <taxon>Tracheophyta</taxon>
        <taxon>Spermatophyta</taxon>
        <taxon>Magnoliopsida</taxon>
        <taxon>eudicotyledons</taxon>
        <taxon>Gunneridae</taxon>
        <taxon>Pentapetalae</taxon>
        <taxon>rosids</taxon>
        <taxon>fabids</taxon>
        <taxon>Malpighiales</taxon>
        <taxon>Rhizophoraceae</taxon>
        <taxon>Rhizophora</taxon>
    </lineage>
</organism>
<dbReference type="AlphaFoldDB" id="A0A2P2LZX0"/>
<protein>
    <submittedName>
        <fullName evidence="1">Uncharacterized protein</fullName>
    </submittedName>
</protein>